<dbReference type="GeneID" id="37038147"/>
<dbReference type="STRING" id="1522189.A0A316VV28"/>
<accession>A0A316VV28</accession>
<dbReference type="PANTHER" id="PTHR10279">
    <property type="entry name" value="ORNITHINE DECARBOXYLASE ANTIZYME"/>
    <property type="match status" value="1"/>
</dbReference>
<gene>
    <name evidence="7" type="ORF">IE81DRAFT_348575</name>
</gene>
<feature type="compositionally biased region" description="Polar residues" evidence="6">
    <location>
        <begin position="1"/>
        <end position="15"/>
    </location>
</feature>
<reference evidence="7 8" key="1">
    <citation type="journal article" date="2018" name="Mol. Biol. Evol.">
        <title>Broad Genomic Sampling Reveals a Smut Pathogenic Ancestry of the Fungal Clade Ustilaginomycotina.</title>
        <authorList>
            <person name="Kijpornyongpan T."/>
            <person name="Mondo S.J."/>
            <person name="Barry K."/>
            <person name="Sandor L."/>
            <person name="Lee J."/>
            <person name="Lipzen A."/>
            <person name="Pangilinan J."/>
            <person name="LaButti K."/>
            <person name="Hainaut M."/>
            <person name="Henrissat B."/>
            <person name="Grigoriev I.V."/>
            <person name="Spatafora J.W."/>
            <person name="Aime M.C."/>
        </authorList>
    </citation>
    <scope>NUCLEOTIDE SEQUENCE [LARGE SCALE GENOMIC DNA]</scope>
    <source>
        <strain evidence="7 8">MCA 4658</strain>
    </source>
</reference>
<dbReference type="Gene3D" id="3.40.630.60">
    <property type="match status" value="1"/>
</dbReference>
<dbReference type="InterPro" id="IPR016181">
    <property type="entry name" value="Acyl_CoA_acyltransferase"/>
</dbReference>
<feature type="region of interest" description="Disordered" evidence="6">
    <location>
        <begin position="1"/>
        <end position="116"/>
    </location>
</feature>
<organism evidence="7 8">
    <name type="scientific">Ceraceosorus guamensis</name>
    <dbReference type="NCBI Taxonomy" id="1522189"/>
    <lineage>
        <taxon>Eukaryota</taxon>
        <taxon>Fungi</taxon>
        <taxon>Dikarya</taxon>
        <taxon>Basidiomycota</taxon>
        <taxon>Ustilaginomycotina</taxon>
        <taxon>Exobasidiomycetes</taxon>
        <taxon>Ceraceosorales</taxon>
        <taxon>Ceraceosoraceae</taxon>
        <taxon>Ceraceosorus</taxon>
    </lineage>
</organism>
<keyword evidence="5" id="KW-0688">Ribosomal frameshifting</keyword>
<sequence>MSPNTNQATQLNNSRGPAGSVRAAAGVDGAQVEREPQESLRQARHVSASHDQQHASTGASAAGFQQFAPPRKMPGSMWSGRREPVRGVASLSQGGESQTTTRSRGGPLQSTASIRDTHGNTVARSRGAISNGLPAAAAAVPIVRYQQGGEPSYLPISPPSTPPSSPPTAYHDMLGRARQLTLSDSGRADDERQIELDERRPTPRTADASQSATRSAEDALLKAAAASVATSRANVDASQDASRNGSSSQGFVRPDETGLDSTQRRADKHGKRPQQQPPPTQPLMPNTPEATPTTMSPAEGLLRHQPTASAFELLQSIYPLLPSASSPLGVAQDAGVELVCSKWKGAVLDEDGGTGTTSSRSLHVLMPNDIRAGGPLRDEILALLDLASERLACGRVIIAMERSEMEDFPTTLHGLCYVGAQVVSDAGHALLVPRDGVILAGIDLM</sequence>
<evidence type="ECO:0000256" key="3">
    <source>
        <dbReference type="ARBA" id="ARBA00011486"/>
    </source>
</evidence>
<dbReference type="GO" id="GO:0008073">
    <property type="term" value="F:ornithine decarboxylase inhibitor activity"/>
    <property type="evidence" value="ECO:0007669"/>
    <property type="project" value="InterPro"/>
</dbReference>
<feature type="compositionally biased region" description="Polar residues" evidence="6">
    <location>
        <begin position="90"/>
        <end position="116"/>
    </location>
</feature>
<dbReference type="EMBL" id="KZ819398">
    <property type="protein sequence ID" value="PWN41124.1"/>
    <property type="molecule type" value="Genomic_DNA"/>
</dbReference>
<evidence type="ECO:0000256" key="4">
    <source>
        <dbReference type="ARBA" id="ARBA00017712"/>
    </source>
</evidence>
<keyword evidence="8" id="KW-1185">Reference proteome</keyword>
<protein>
    <recommendedName>
        <fullName evidence="4">Ornithine decarboxylase antizyme</fullName>
    </recommendedName>
</protein>
<comment type="function">
    <text evidence="1">Ornithine decarboxylase (ODC) antizyme protein that negatively regulates ODC activity and intracellular polyamine biosynthesis in response to increased intracellular polyamine levels. Binds to ODC monomers, inhibiting the assembly of the functional ODC homodimer, and targets the monomers for ubiquitin-independent proteolytic destruction by the 26S proteasome.</text>
</comment>
<dbReference type="InterPro" id="IPR038581">
    <property type="entry name" value="ODC_AZ_sf"/>
</dbReference>
<dbReference type="GO" id="GO:0005634">
    <property type="term" value="C:nucleus"/>
    <property type="evidence" value="ECO:0007669"/>
    <property type="project" value="TreeGrafter"/>
</dbReference>
<dbReference type="InterPro" id="IPR002993">
    <property type="entry name" value="ODC_AZ"/>
</dbReference>
<feature type="compositionally biased region" description="Pro residues" evidence="6">
    <location>
        <begin position="156"/>
        <end position="166"/>
    </location>
</feature>
<evidence type="ECO:0000313" key="7">
    <source>
        <dbReference type="EMBL" id="PWN41124.1"/>
    </source>
</evidence>
<dbReference type="AlphaFoldDB" id="A0A316VV28"/>
<dbReference type="GO" id="GO:0075523">
    <property type="term" value="P:viral translational frameshifting"/>
    <property type="evidence" value="ECO:0007669"/>
    <property type="project" value="UniProtKB-KW"/>
</dbReference>
<evidence type="ECO:0000256" key="1">
    <source>
        <dbReference type="ARBA" id="ARBA00002307"/>
    </source>
</evidence>
<comment type="similarity">
    <text evidence="2">Belongs to the ODC antizyme family.</text>
</comment>
<name>A0A316VV28_9BASI</name>
<feature type="compositionally biased region" description="Polar residues" evidence="6">
    <location>
        <begin position="236"/>
        <end position="250"/>
    </location>
</feature>
<evidence type="ECO:0000256" key="2">
    <source>
        <dbReference type="ARBA" id="ARBA00008796"/>
    </source>
</evidence>
<evidence type="ECO:0000256" key="6">
    <source>
        <dbReference type="SAM" id="MobiDB-lite"/>
    </source>
</evidence>
<evidence type="ECO:0000256" key="5">
    <source>
        <dbReference type="ARBA" id="ARBA00022758"/>
    </source>
</evidence>
<comment type="subunit">
    <text evidence="3">Interacts with ODC and thereby sterically blocks ODC homodimerization.</text>
</comment>
<proteinExistence type="inferred from homology"/>
<dbReference type="GO" id="GO:0005737">
    <property type="term" value="C:cytoplasm"/>
    <property type="evidence" value="ECO:0007669"/>
    <property type="project" value="TreeGrafter"/>
</dbReference>
<feature type="region of interest" description="Disordered" evidence="6">
    <location>
        <begin position="231"/>
        <end position="299"/>
    </location>
</feature>
<dbReference type="GO" id="GO:0045732">
    <property type="term" value="P:positive regulation of protein catabolic process"/>
    <property type="evidence" value="ECO:0007669"/>
    <property type="project" value="TreeGrafter"/>
</dbReference>
<dbReference type="SUPFAM" id="SSF55729">
    <property type="entry name" value="Acyl-CoA N-acyltransferases (Nat)"/>
    <property type="match status" value="1"/>
</dbReference>
<feature type="compositionally biased region" description="Basic and acidic residues" evidence="6">
    <location>
        <begin position="186"/>
        <end position="201"/>
    </location>
</feature>
<dbReference type="Proteomes" id="UP000245783">
    <property type="component" value="Unassembled WGS sequence"/>
</dbReference>
<dbReference type="OrthoDB" id="5959761at2759"/>
<dbReference type="Pfam" id="PF02100">
    <property type="entry name" value="ODC_AZ"/>
    <property type="match status" value="1"/>
</dbReference>
<evidence type="ECO:0000313" key="8">
    <source>
        <dbReference type="Proteomes" id="UP000245783"/>
    </source>
</evidence>
<dbReference type="PANTHER" id="PTHR10279:SF10">
    <property type="entry name" value="ORNITHINE DECARBOXYLASE ANTIZYME"/>
    <property type="match status" value="1"/>
</dbReference>
<dbReference type="RefSeq" id="XP_025368284.1">
    <property type="nucleotide sequence ID" value="XM_025516277.1"/>
</dbReference>
<feature type="region of interest" description="Disordered" evidence="6">
    <location>
        <begin position="148"/>
        <end position="218"/>
    </location>
</feature>
<dbReference type="InParanoid" id="A0A316VV28"/>